<dbReference type="KEGG" id="rpx:Rpdx1_4770"/>
<proteinExistence type="predicted"/>
<dbReference type="GO" id="GO:0004713">
    <property type="term" value="F:protein tyrosine kinase activity"/>
    <property type="evidence" value="ECO:0007669"/>
    <property type="project" value="TreeGrafter"/>
</dbReference>
<name>E6VE08_RHOPX</name>
<evidence type="ECO:0000256" key="2">
    <source>
        <dbReference type="SAM" id="MobiDB-lite"/>
    </source>
</evidence>
<gene>
    <name evidence="4" type="ordered locus">Rpdx1_4770</name>
</gene>
<dbReference type="PANTHER" id="PTHR32309">
    <property type="entry name" value="TYROSINE-PROTEIN KINASE"/>
    <property type="match status" value="1"/>
</dbReference>
<dbReference type="STRING" id="652103.Rpdx1_4770"/>
<dbReference type="eggNOG" id="COG0489">
    <property type="taxonomic scope" value="Bacteria"/>
</dbReference>
<dbReference type="OrthoDB" id="230260at2"/>
<dbReference type="Proteomes" id="UP000001402">
    <property type="component" value="Chromosome"/>
</dbReference>
<feature type="region of interest" description="Disordered" evidence="2">
    <location>
        <begin position="1"/>
        <end position="30"/>
    </location>
</feature>
<evidence type="ECO:0000256" key="1">
    <source>
        <dbReference type="SAM" id="Coils"/>
    </source>
</evidence>
<feature type="compositionally biased region" description="Pro residues" evidence="2">
    <location>
        <begin position="492"/>
        <end position="508"/>
    </location>
</feature>
<keyword evidence="3" id="KW-0472">Membrane</keyword>
<dbReference type="InterPro" id="IPR050445">
    <property type="entry name" value="Bact_polysacc_biosynth/exp"/>
</dbReference>
<reference evidence="4" key="1">
    <citation type="submission" date="2010-12" db="EMBL/GenBank/DDBJ databases">
        <title>Complete sequence of Rhodopseudomonas palustris DX-1.</title>
        <authorList>
            <consortium name="US DOE Joint Genome Institute"/>
            <person name="Lucas S."/>
            <person name="Copeland A."/>
            <person name="Lapidus A."/>
            <person name="Cheng J.-F."/>
            <person name="Goodwin L."/>
            <person name="Pitluck S."/>
            <person name="Misra M."/>
            <person name="Chertkov O."/>
            <person name="Detter J.C."/>
            <person name="Han C."/>
            <person name="Tapia R."/>
            <person name="Land M."/>
            <person name="Hauser L."/>
            <person name="Kyrpides N."/>
            <person name="Ivanova N."/>
            <person name="Ovchinnikova G."/>
            <person name="Logan B."/>
            <person name="Oda Y."/>
            <person name="Harwood C."/>
            <person name="Woyke T."/>
        </authorList>
    </citation>
    <scope>NUCLEOTIDE SEQUENCE [LARGE SCALE GENOMIC DNA]</scope>
    <source>
        <strain evidence="4">DX-1</strain>
    </source>
</reference>
<protein>
    <submittedName>
        <fullName evidence="4">Lipopolysaccharide biosynthesis protein</fullName>
    </submittedName>
</protein>
<accession>E6VE08</accession>
<feature type="coiled-coil region" evidence="1">
    <location>
        <begin position="340"/>
        <end position="398"/>
    </location>
</feature>
<organism evidence="4 5">
    <name type="scientific">Rhodopseudomonas palustris (strain DX-1)</name>
    <dbReference type="NCBI Taxonomy" id="652103"/>
    <lineage>
        <taxon>Bacteria</taxon>
        <taxon>Pseudomonadati</taxon>
        <taxon>Pseudomonadota</taxon>
        <taxon>Alphaproteobacteria</taxon>
        <taxon>Hyphomicrobiales</taxon>
        <taxon>Nitrobacteraceae</taxon>
        <taxon>Rhodopseudomonas</taxon>
    </lineage>
</organism>
<dbReference type="EMBL" id="CP002418">
    <property type="protein sequence ID" value="ADU46316.1"/>
    <property type="molecule type" value="Genomic_DNA"/>
</dbReference>
<dbReference type="eggNOG" id="COG3206">
    <property type="taxonomic scope" value="Bacteria"/>
</dbReference>
<keyword evidence="1" id="KW-0175">Coiled coil</keyword>
<dbReference type="AlphaFoldDB" id="E6VE08"/>
<feature type="coiled-coil region" evidence="1">
    <location>
        <begin position="210"/>
        <end position="310"/>
    </location>
</feature>
<evidence type="ECO:0000313" key="4">
    <source>
        <dbReference type="EMBL" id="ADU46316.1"/>
    </source>
</evidence>
<evidence type="ECO:0000313" key="5">
    <source>
        <dbReference type="Proteomes" id="UP000001402"/>
    </source>
</evidence>
<feature type="transmembrane region" description="Helical" evidence="3">
    <location>
        <begin position="53"/>
        <end position="71"/>
    </location>
</feature>
<dbReference type="Gene3D" id="3.40.50.300">
    <property type="entry name" value="P-loop containing nucleotide triphosphate hydrolases"/>
    <property type="match status" value="1"/>
</dbReference>
<sequence>MPVSPTASDKAPTERREVSASWQGVGGDARGAAEDGLSVARIAGFLLDNARRIAAAAAVLFALGIVGLWLVPAKYAATALVIVDPREQRVTPDQEVLPGIGQDAAALQSLVEIAKSDGFLEPLIDKLKVADDYEISGGETDRARVLEKFRKHLEIARRGLTYVIAMTFVSKDPQRAADYANAIASAFVASQTNTRTVATDDAAAWLNSRLKTLSDKLRASEDAIAAFKTQYRIVDAGKESTTRQLRVTELTQQVSAARLQVEEARGRYEQAQRDLKSDVDGSTGSKSDLLTALRAQLNQLNDQIAQKRAVLGDRHPDLVMSYNQLAELKRQIEVERRRNVANAKSDYEALLDKQKTLEAQLKQLEGDMLTDAQAAVKLQELQREADANRAIYEQFLARYNATNQQRLLQATQTKVASLATPPSRSTRPPLSLMLAVLAIVSLLGGVGFAVVMDRIRPRAGGDEDKVENVASQGPAAAEVASDPHPISGGAAIPPPTPITSRPRPPGPPDVSAAGAAVQPGFPDIPVSVQRILDTIGVKTSDRGRVVLVTSADAASGGAVARALNQAAVDRGLLSVVVEVAPDSAALQAGSAAGRSAAVRTLKTSVRSLLRLLSAAPDDAAQDDIRSEFDLVLIDAPSPRACPEVAQLAAHTDYNLLAVGAISNDPGAIQHAQASLSRFGRAPIATVTNQIGGRPAAERSDTRLAG</sequence>
<dbReference type="PANTHER" id="PTHR32309:SF13">
    <property type="entry name" value="FERRIC ENTEROBACTIN TRANSPORT PROTEIN FEPE"/>
    <property type="match status" value="1"/>
</dbReference>
<dbReference type="InterPro" id="IPR027417">
    <property type="entry name" value="P-loop_NTPase"/>
</dbReference>
<dbReference type="HOGENOM" id="CLU_009912_1_0_5"/>
<keyword evidence="3" id="KW-0812">Transmembrane</keyword>
<feature type="transmembrane region" description="Helical" evidence="3">
    <location>
        <begin position="430"/>
        <end position="451"/>
    </location>
</feature>
<keyword evidence="3" id="KW-1133">Transmembrane helix</keyword>
<dbReference type="GO" id="GO:0005886">
    <property type="term" value="C:plasma membrane"/>
    <property type="evidence" value="ECO:0007669"/>
    <property type="project" value="TreeGrafter"/>
</dbReference>
<evidence type="ECO:0000256" key="3">
    <source>
        <dbReference type="SAM" id="Phobius"/>
    </source>
</evidence>
<feature type="region of interest" description="Disordered" evidence="2">
    <location>
        <begin position="460"/>
        <end position="516"/>
    </location>
</feature>
<dbReference type="BioCyc" id="RPAL652103:RPDX1_RS23590-MONOMER"/>